<evidence type="ECO:0000256" key="2">
    <source>
        <dbReference type="ARBA" id="ARBA00022741"/>
    </source>
</evidence>
<gene>
    <name evidence="9" type="ORF">E3N88_46297</name>
</gene>
<evidence type="ECO:0000259" key="5">
    <source>
        <dbReference type="Pfam" id="PF00931"/>
    </source>
</evidence>
<dbReference type="InterPro" id="IPR041118">
    <property type="entry name" value="Rx_N"/>
</dbReference>
<dbReference type="InterPro" id="IPR027417">
    <property type="entry name" value="P-loop_NTPase"/>
</dbReference>
<dbReference type="Pfam" id="PF23559">
    <property type="entry name" value="WHD_DRP"/>
    <property type="match status" value="1"/>
</dbReference>
<sequence length="1190" mass="134979">MAEGVVSAVLPVLVEKLVSEALIRIARYRGIDAEIKKWHGSLTLIQDVLADASQKEITSLAVKRWLNGLQHLAYDIDDVLDDLATDAMEREFTSESDAVRSMVRKLIPSCCTNFPKSTKMLDKLDSINAKLQVLLKKKADLGLSVTEESRLRNNNKNRRFQSSVFDPSGIVGREAEKEALIQQLLQADEPSHQSFGIVPIFGMGGVGKTTLARLLYDDQRVNEHFELKGWVCISDDFDIFGRTKDIFNSMGGELKREHEDFNKLHEALRDYLRGQRFLLVLDDVWCESYPDWRTLVEPLCTCATGSKIIVTTRKDQLLKRLGYDPLNKQLKCLSYDDALSLFALHALGSTQNHLTEERLGREYFDELLSRSFFQYAPDNDSLFVMHDLMNDLATHVAGEFCLRLDIEVKDAKEEMLEKYHHTSFVSEEYVTHKKFEAFKRAKSLRTFLAMSVVERWEKFYLSNKIVVDLLSELPLLRVLSLSNYSISEVPESIGTLRHLRYLNLSQTLIKDLPENISNLYNLETLILFGCMSLAKLPNSFSKLKKLRHLDIRETWCLDQLPLGIGELKSLQTLSRIIIGGGSGFKITELKDLENLRGEVSIVGLEKLQNATDASMANFPQKSLSKLNVVWSDMWDGSRNEILEKDVLNELKPRNDKLIKLKISSYGGSEFPKWVGDPLFVHLKHVSLSGCNRCTSLPPLAQLPSLKELFIEDLGGVKTVGMELLGTSCAFTSLKILSFKRMYGWEKWSTNNREDVFPFLKQLVIVDCPILVEITLEKIHSLNVLELRHCDCGVLRRLVKLASLVTKLEIENILGLNDVVWRGVIDDLGAIEELTIITCNEIRYMWESEAVASKVLGNLRDLDVWFCDNLVSLGEREYDEDCNLQISSLRKLIVFECNNMERCSCPDSIEKLYVENCSSITSISLPTGGGGGRLKSLVIRSGDKLLEREWGGQNNNNRMFLGNVEIYKWPNLKSIINLNCLVHLTRLEIENCEGLESLPDNELPILTSLKRLRIVNCPRMDDCFPRGLWPPNLQRLEIGRLKKPISEWGSQNFPTSLVRLTLYDGGEDGVSGCNQFNNLLPSSLTSLELHSFEKLESFSIGLQHLQSLYFETCPNLHKLSHPQHLNNSIQHLKFLDCPNMKDLPEELFLSLLSLSILANCPNMKERCSKRGGNSVVMGIILLELPTFTAGS</sequence>
<dbReference type="SUPFAM" id="SSF52058">
    <property type="entry name" value="L domain-like"/>
    <property type="match status" value="2"/>
</dbReference>
<evidence type="ECO:0000259" key="8">
    <source>
        <dbReference type="Pfam" id="PF23598"/>
    </source>
</evidence>
<keyword evidence="1" id="KW-0677">Repeat</keyword>
<dbReference type="InterPro" id="IPR032675">
    <property type="entry name" value="LRR_dom_sf"/>
</dbReference>
<dbReference type="Proteomes" id="UP000326396">
    <property type="component" value="Unassembled WGS sequence"/>
</dbReference>
<evidence type="ECO:0008006" key="11">
    <source>
        <dbReference type="Google" id="ProtNLM"/>
    </source>
</evidence>
<evidence type="ECO:0000313" key="9">
    <source>
        <dbReference type="EMBL" id="KAC9145047.1"/>
    </source>
</evidence>
<evidence type="ECO:0000259" key="6">
    <source>
        <dbReference type="Pfam" id="PF18052"/>
    </source>
</evidence>
<evidence type="ECO:0000256" key="3">
    <source>
        <dbReference type="ARBA" id="ARBA00022821"/>
    </source>
</evidence>
<evidence type="ECO:0000256" key="4">
    <source>
        <dbReference type="ARBA" id="ARBA00022840"/>
    </source>
</evidence>
<evidence type="ECO:0000313" key="10">
    <source>
        <dbReference type="Proteomes" id="UP000326396"/>
    </source>
</evidence>
<dbReference type="InterPro" id="IPR002182">
    <property type="entry name" value="NB-ARC"/>
</dbReference>
<dbReference type="GO" id="GO:0005524">
    <property type="term" value="F:ATP binding"/>
    <property type="evidence" value="ECO:0007669"/>
    <property type="project" value="UniProtKB-KW"/>
</dbReference>
<dbReference type="Pfam" id="PF18052">
    <property type="entry name" value="Rx_N"/>
    <property type="match status" value="1"/>
</dbReference>
<dbReference type="SUPFAM" id="SSF52540">
    <property type="entry name" value="P-loop containing nucleoside triphosphate hydrolases"/>
    <property type="match status" value="1"/>
</dbReference>
<dbReference type="Pfam" id="PF00931">
    <property type="entry name" value="NB-ARC"/>
    <property type="match status" value="1"/>
</dbReference>
<dbReference type="FunFam" id="3.40.50.300:FF:001091">
    <property type="entry name" value="Probable disease resistance protein At1g61300"/>
    <property type="match status" value="1"/>
</dbReference>
<comment type="caution">
    <text evidence="9">The sequence shown here is derived from an EMBL/GenBank/DDBJ whole genome shotgun (WGS) entry which is preliminary data.</text>
</comment>
<dbReference type="GO" id="GO:0043531">
    <property type="term" value="F:ADP binding"/>
    <property type="evidence" value="ECO:0007669"/>
    <property type="project" value="InterPro"/>
</dbReference>
<name>A0A5N6L934_9ASTR</name>
<feature type="domain" description="Disease resistance N-terminal" evidence="6">
    <location>
        <begin position="5"/>
        <end position="93"/>
    </location>
</feature>
<feature type="domain" description="Disease resistance protein winged helix" evidence="7">
    <location>
        <begin position="350"/>
        <end position="393"/>
    </location>
</feature>
<keyword evidence="4" id="KW-0067">ATP-binding</keyword>
<dbReference type="PANTHER" id="PTHR36766">
    <property type="entry name" value="PLANT BROAD-SPECTRUM MILDEW RESISTANCE PROTEIN RPW8"/>
    <property type="match status" value="1"/>
</dbReference>
<evidence type="ECO:0000256" key="1">
    <source>
        <dbReference type="ARBA" id="ARBA00022737"/>
    </source>
</evidence>
<protein>
    <recommendedName>
        <fullName evidence="11">NB-ARC domain-containing protein</fullName>
    </recommendedName>
</protein>
<proteinExistence type="predicted"/>
<dbReference type="Gene3D" id="1.20.5.4130">
    <property type="match status" value="1"/>
</dbReference>
<accession>A0A5N6L934</accession>
<dbReference type="PRINTS" id="PR00364">
    <property type="entry name" value="DISEASERSIST"/>
</dbReference>
<dbReference type="InterPro" id="IPR055414">
    <property type="entry name" value="LRR_R13L4/SHOC2-like"/>
</dbReference>
<dbReference type="Gene3D" id="3.40.50.300">
    <property type="entry name" value="P-loop containing nucleotide triphosphate hydrolases"/>
    <property type="match status" value="1"/>
</dbReference>
<feature type="domain" description="NB-ARC" evidence="5">
    <location>
        <begin position="174"/>
        <end position="346"/>
    </location>
</feature>
<dbReference type="GO" id="GO:0051707">
    <property type="term" value="P:response to other organism"/>
    <property type="evidence" value="ECO:0007669"/>
    <property type="project" value="UniProtKB-ARBA"/>
</dbReference>
<organism evidence="9 10">
    <name type="scientific">Mikania micrantha</name>
    <name type="common">bitter vine</name>
    <dbReference type="NCBI Taxonomy" id="192012"/>
    <lineage>
        <taxon>Eukaryota</taxon>
        <taxon>Viridiplantae</taxon>
        <taxon>Streptophyta</taxon>
        <taxon>Embryophyta</taxon>
        <taxon>Tracheophyta</taxon>
        <taxon>Spermatophyta</taxon>
        <taxon>Magnoliopsida</taxon>
        <taxon>eudicotyledons</taxon>
        <taxon>Gunneridae</taxon>
        <taxon>Pentapetalae</taxon>
        <taxon>asterids</taxon>
        <taxon>campanulids</taxon>
        <taxon>Asterales</taxon>
        <taxon>Asteraceae</taxon>
        <taxon>Asteroideae</taxon>
        <taxon>Heliantheae alliance</taxon>
        <taxon>Eupatorieae</taxon>
        <taxon>Mikania</taxon>
    </lineage>
</organism>
<dbReference type="OrthoDB" id="2973320at2759"/>
<dbReference type="InterPro" id="IPR058922">
    <property type="entry name" value="WHD_DRP"/>
</dbReference>
<feature type="domain" description="Disease resistance R13L4/SHOC-2-like LRR" evidence="8">
    <location>
        <begin position="467"/>
        <end position="739"/>
    </location>
</feature>
<dbReference type="GO" id="GO:0006952">
    <property type="term" value="P:defense response"/>
    <property type="evidence" value="ECO:0007669"/>
    <property type="project" value="UniProtKB-KW"/>
</dbReference>
<keyword evidence="10" id="KW-1185">Reference proteome</keyword>
<dbReference type="EMBL" id="SZYD01002783">
    <property type="protein sequence ID" value="KAC9145047.1"/>
    <property type="molecule type" value="Genomic_DNA"/>
</dbReference>
<keyword evidence="2" id="KW-0547">Nucleotide-binding</keyword>
<evidence type="ECO:0000259" key="7">
    <source>
        <dbReference type="Pfam" id="PF23559"/>
    </source>
</evidence>
<dbReference type="AlphaFoldDB" id="A0A5N6L934"/>
<dbReference type="PANTHER" id="PTHR36766:SF61">
    <property type="entry name" value="NB-ARC DOMAIN DISEASE RESISTANCE PROTEIN"/>
    <property type="match status" value="1"/>
</dbReference>
<keyword evidence="3" id="KW-0611">Plant defense</keyword>
<reference evidence="9 10" key="1">
    <citation type="submission" date="2019-05" db="EMBL/GenBank/DDBJ databases">
        <title>Mikania micrantha, genome provides insights into the molecular mechanism of rapid growth.</title>
        <authorList>
            <person name="Liu B."/>
        </authorList>
    </citation>
    <scope>NUCLEOTIDE SEQUENCE [LARGE SCALE GENOMIC DNA]</scope>
    <source>
        <strain evidence="9">NLD-2019</strain>
        <tissue evidence="9">Leaf</tissue>
    </source>
</reference>
<dbReference type="Gene3D" id="3.80.10.10">
    <property type="entry name" value="Ribonuclease Inhibitor"/>
    <property type="match status" value="2"/>
</dbReference>
<dbReference type="Pfam" id="PF23598">
    <property type="entry name" value="LRR_14"/>
    <property type="match status" value="1"/>
</dbReference>